<sequence length="182" mass="20067">MGAETDTCGKRYGYLVLHSVDLPECPPFSQSFVARGEAFFTCIFRESTPGFVDILARGIFDMSGERKLLPMLSSNMMSVFIDGLRKLVDCADAKKLTLLARRTALRVDVGQTSTQLPPPPKGAICVVCIRRDGSGLFTGQLRSCRVCGMPICSKCQVKKKRVFLGSDRPWSYAPCRPMCALE</sequence>
<dbReference type="InterPro" id="IPR052727">
    <property type="entry name" value="Rab4/Rab5_effector"/>
</dbReference>
<reference evidence="1" key="1">
    <citation type="submission" date="2020-04" db="EMBL/GenBank/DDBJ databases">
        <title>Hybrid Assembly of Korean Phytophthora infestans isolates.</title>
        <authorList>
            <person name="Prokchorchik M."/>
            <person name="Lee Y."/>
            <person name="Seo J."/>
            <person name="Cho J.-H."/>
            <person name="Park Y.-E."/>
            <person name="Jang D.-C."/>
            <person name="Im J.-S."/>
            <person name="Choi J.-G."/>
            <person name="Park H.-J."/>
            <person name="Lee G.-B."/>
            <person name="Lee Y.-G."/>
            <person name="Hong S.-Y."/>
            <person name="Cho K."/>
            <person name="Sohn K.H."/>
        </authorList>
    </citation>
    <scope>NUCLEOTIDE SEQUENCE</scope>
    <source>
        <strain evidence="1">KR_1_A1</strain>
        <strain evidence="2">KR_2_A2</strain>
    </source>
</reference>
<dbReference type="PANTHER" id="PTHR13510">
    <property type="entry name" value="FYVE-FINGER-CONTAINING RAB5 EFFECTOR PROTEIN RABENOSYN-5-RELATED"/>
    <property type="match status" value="1"/>
</dbReference>
<keyword evidence="3" id="KW-1185">Reference proteome</keyword>
<dbReference type="EMBL" id="JAACNO010001981">
    <property type="protein sequence ID" value="KAF4136234.1"/>
    <property type="molecule type" value="Genomic_DNA"/>
</dbReference>
<dbReference type="AlphaFoldDB" id="A0A833SW53"/>
<proteinExistence type="predicted"/>
<accession>A0A833SW53</accession>
<dbReference type="Proteomes" id="UP000704712">
    <property type="component" value="Unassembled WGS sequence"/>
</dbReference>
<evidence type="ECO:0000313" key="2">
    <source>
        <dbReference type="EMBL" id="KAF4136234.1"/>
    </source>
</evidence>
<name>A0A833SW53_PHYIN</name>
<dbReference type="EMBL" id="WSZM01000011">
    <property type="protein sequence ID" value="KAF4046846.1"/>
    <property type="molecule type" value="Genomic_DNA"/>
</dbReference>
<dbReference type="PANTHER" id="PTHR13510:SF44">
    <property type="entry name" value="RABENOSYN-5"/>
    <property type="match status" value="1"/>
</dbReference>
<protein>
    <recommendedName>
        <fullName evidence="4">FYVE-type domain-containing protein</fullName>
    </recommendedName>
</protein>
<dbReference type="Proteomes" id="UP000602510">
    <property type="component" value="Unassembled WGS sequence"/>
</dbReference>
<organism evidence="1 3">
    <name type="scientific">Phytophthora infestans</name>
    <name type="common">Potato late blight agent</name>
    <name type="synonym">Botrytis infestans</name>
    <dbReference type="NCBI Taxonomy" id="4787"/>
    <lineage>
        <taxon>Eukaryota</taxon>
        <taxon>Sar</taxon>
        <taxon>Stramenopiles</taxon>
        <taxon>Oomycota</taxon>
        <taxon>Peronosporomycetes</taxon>
        <taxon>Peronosporales</taxon>
        <taxon>Peronosporaceae</taxon>
        <taxon>Phytophthora</taxon>
    </lineage>
</organism>
<comment type="caution">
    <text evidence="1">The sequence shown here is derived from an EMBL/GenBank/DDBJ whole genome shotgun (WGS) entry which is preliminary data.</text>
</comment>
<evidence type="ECO:0000313" key="1">
    <source>
        <dbReference type="EMBL" id="KAF4046846.1"/>
    </source>
</evidence>
<evidence type="ECO:0000313" key="3">
    <source>
        <dbReference type="Proteomes" id="UP000602510"/>
    </source>
</evidence>
<evidence type="ECO:0008006" key="4">
    <source>
        <dbReference type="Google" id="ProtNLM"/>
    </source>
</evidence>
<gene>
    <name evidence="1" type="ORF">GN244_ATG00672</name>
    <name evidence="2" type="ORF">GN958_ATG14575</name>
</gene>